<dbReference type="InterPro" id="IPR019734">
    <property type="entry name" value="TPR_rpt"/>
</dbReference>
<name>A0A918GB40_9ACTN</name>
<dbReference type="InterPro" id="IPR011990">
    <property type="entry name" value="TPR-like_helical_dom_sf"/>
</dbReference>
<dbReference type="SMART" id="SM00530">
    <property type="entry name" value="HTH_XRE"/>
    <property type="match status" value="1"/>
</dbReference>
<evidence type="ECO:0000313" key="5">
    <source>
        <dbReference type="EMBL" id="GGS28117.1"/>
    </source>
</evidence>
<proteinExistence type="predicted"/>
<dbReference type="SUPFAM" id="SSF47413">
    <property type="entry name" value="lambda repressor-like DNA-binding domains"/>
    <property type="match status" value="1"/>
</dbReference>
<dbReference type="SMART" id="SM00028">
    <property type="entry name" value="TPR"/>
    <property type="match status" value="1"/>
</dbReference>
<dbReference type="GO" id="GO:0004016">
    <property type="term" value="F:adenylate cyclase activity"/>
    <property type="evidence" value="ECO:0007669"/>
    <property type="project" value="TreeGrafter"/>
</dbReference>
<comment type="caution">
    <text evidence="5">The sequence shown here is derived from an EMBL/GenBank/DDBJ whole genome shotgun (WGS) entry which is preliminary data.</text>
</comment>
<evidence type="ECO:0000259" key="4">
    <source>
        <dbReference type="PROSITE" id="PS50943"/>
    </source>
</evidence>
<dbReference type="GO" id="GO:0005524">
    <property type="term" value="F:ATP binding"/>
    <property type="evidence" value="ECO:0007669"/>
    <property type="project" value="UniProtKB-KW"/>
</dbReference>
<protein>
    <submittedName>
        <fullName evidence="5">Helix-turn-helix transcriptional regulator</fullName>
    </submittedName>
</protein>
<feature type="repeat" description="TPR" evidence="3">
    <location>
        <begin position="907"/>
        <end position="940"/>
    </location>
</feature>
<dbReference type="GO" id="GO:0005737">
    <property type="term" value="C:cytoplasm"/>
    <property type="evidence" value="ECO:0007669"/>
    <property type="project" value="TreeGrafter"/>
</dbReference>
<reference evidence="5" key="1">
    <citation type="journal article" date="2014" name="Int. J. Syst. Evol. Microbiol.">
        <title>Complete genome sequence of Corynebacterium casei LMG S-19264T (=DSM 44701T), isolated from a smear-ripened cheese.</title>
        <authorList>
            <consortium name="US DOE Joint Genome Institute (JGI-PGF)"/>
            <person name="Walter F."/>
            <person name="Albersmeier A."/>
            <person name="Kalinowski J."/>
            <person name="Ruckert C."/>
        </authorList>
    </citation>
    <scope>NUCLEOTIDE SEQUENCE</scope>
    <source>
        <strain evidence="5">JCM 4386</strain>
    </source>
</reference>
<gene>
    <name evidence="5" type="ORF">GCM10010269_78440</name>
</gene>
<keyword evidence="2" id="KW-0067">ATP-binding</keyword>
<dbReference type="PROSITE" id="PS50943">
    <property type="entry name" value="HTH_CROC1"/>
    <property type="match status" value="1"/>
</dbReference>
<dbReference type="GO" id="GO:0006355">
    <property type="term" value="P:regulation of DNA-templated transcription"/>
    <property type="evidence" value="ECO:0007669"/>
    <property type="project" value="InterPro"/>
</dbReference>
<keyword evidence="6" id="KW-1185">Reference proteome</keyword>
<evidence type="ECO:0000256" key="1">
    <source>
        <dbReference type="ARBA" id="ARBA00022741"/>
    </source>
</evidence>
<dbReference type="Proteomes" id="UP000606194">
    <property type="component" value="Unassembled WGS sequence"/>
</dbReference>
<dbReference type="InterPro" id="IPR016032">
    <property type="entry name" value="Sig_transdc_resp-reg_C-effctor"/>
</dbReference>
<sequence length="1034" mass="109653">MATFGEMLLVFRRAAGLTQEELAEAAGMTARSIRDLERGRRARPQRRTAQLLVSALGLEDSDAAALLAAGRPGRQTTPPADDSAAPSGLLGRQDQVAVLERAAGEARAGRGGVVLVRAGAGMGKTALLDTWAGLQQPQEIRVMSASGAELEQGFAFAVLRQLVEPLLVGAGDEGRARLLSGPAQLASHALRVEGTGELSPETSLGLLHSLYWLMVHVTDDGPVALVVDDVHWADLPSVRWLEYLARRLRGLPLLLVLAGRPDNGAGVEPVLGRIAGQPYCRPVGLPGLDLDSVTHLVRASLGPGEPRFVAACASATESNPLLLHALLRTLADNQVRATDEQAHLVEEFRGRILAETVVKRLTGEPEPVLRLARALVVLGDEATWKVAAELAGLGESTARELGGRLRQAGVLAPGEPVRFGHALVRAAVAEAVLGPVDLAVGHARAAELLRGDGAADDLVAAHLLLAEPGGESWWVDTLREAARATRGRGAPEVTSAYLRRALREPVSVEERGPLLLELGKAELQIDVGAARHHLTEASTALAEPYALAEAASLLASGLFLSHEHERAVDVLARAVDDLGRTDDGIGLAREVSWFLQAQMLLIGYDQLSTLPAARRHARRLWDHKLAGDTPGECMVLAALSAPATTGEATAQIAGDLLDRSLRGGLVAADTSQMLVTLAGLAFVATDRLDDAVARFDRVVDMGGRWGSFLLVSSALTWQLLVQARRGRQLPLTADFGHPAITADQGLEPRVRLSMTTQVGESLIERCDLTSATAVLTADADFDRVGWTWQGPALLARSHLQAARGNPAAALAVLHEYGAEENRAQVMNLAGAPWRSRAALLHHTLGQRTDALQLATEELELAHQWGTERAIGVASRCLGVVHGGRRGQALLREAVAVLKRSPARLELARAHYRLGTALLHGGETDEARRSLTEALRLADACGSVLLAGHVRGALAAAGVRPKPAPPAAPSLSPTEHRLVELLRTRHTDRQIAQSLLLTPHDVTGLIEQAARKLGVAGRAELASPPARAHQRSGGE</sequence>
<dbReference type="InterPro" id="IPR036388">
    <property type="entry name" value="WH-like_DNA-bd_sf"/>
</dbReference>
<dbReference type="PANTHER" id="PTHR16305:SF35">
    <property type="entry name" value="TRANSCRIPTIONAL ACTIVATOR DOMAIN"/>
    <property type="match status" value="1"/>
</dbReference>
<dbReference type="PANTHER" id="PTHR16305">
    <property type="entry name" value="TESTICULAR SOLUBLE ADENYLYL CYCLASE"/>
    <property type="match status" value="1"/>
</dbReference>
<dbReference type="Gene3D" id="1.25.40.10">
    <property type="entry name" value="Tetratricopeptide repeat domain"/>
    <property type="match status" value="1"/>
</dbReference>
<dbReference type="InterPro" id="IPR010982">
    <property type="entry name" value="Lambda_DNA-bd_dom_sf"/>
</dbReference>
<dbReference type="Pfam" id="PF13191">
    <property type="entry name" value="AAA_16"/>
    <property type="match status" value="1"/>
</dbReference>
<feature type="domain" description="HTH cro/C1-type" evidence="4">
    <location>
        <begin position="8"/>
        <end position="63"/>
    </location>
</feature>
<dbReference type="Gene3D" id="1.10.10.10">
    <property type="entry name" value="Winged helix-like DNA-binding domain superfamily/Winged helix DNA-binding domain"/>
    <property type="match status" value="1"/>
</dbReference>
<keyword evidence="3" id="KW-0802">TPR repeat</keyword>
<dbReference type="Pfam" id="PF13560">
    <property type="entry name" value="HTH_31"/>
    <property type="match status" value="1"/>
</dbReference>
<dbReference type="SUPFAM" id="SSF46894">
    <property type="entry name" value="C-terminal effector domain of the bipartite response regulators"/>
    <property type="match status" value="1"/>
</dbReference>
<organism evidence="5 6">
    <name type="scientific">Streptomyces humidus</name>
    <dbReference type="NCBI Taxonomy" id="52259"/>
    <lineage>
        <taxon>Bacteria</taxon>
        <taxon>Bacillati</taxon>
        <taxon>Actinomycetota</taxon>
        <taxon>Actinomycetes</taxon>
        <taxon>Kitasatosporales</taxon>
        <taxon>Streptomycetaceae</taxon>
        <taxon>Streptomyces</taxon>
    </lineage>
</organism>
<evidence type="ECO:0000256" key="3">
    <source>
        <dbReference type="PROSITE-ProRule" id="PRU00339"/>
    </source>
</evidence>
<accession>A0A918GB40</accession>
<keyword evidence="1" id="KW-0547">Nucleotide-binding</keyword>
<dbReference type="CDD" id="cd00093">
    <property type="entry name" value="HTH_XRE"/>
    <property type="match status" value="1"/>
</dbReference>
<dbReference type="EMBL" id="BMTL01000054">
    <property type="protein sequence ID" value="GGS28117.1"/>
    <property type="molecule type" value="Genomic_DNA"/>
</dbReference>
<dbReference type="PROSITE" id="PS50005">
    <property type="entry name" value="TPR"/>
    <property type="match status" value="1"/>
</dbReference>
<evidence type="ECO:0000256" key="2">
    <source>
        <dbReference type="ARBA" id="ARBA00022840"/>
    </source>
</evidence>
<dbReference type="SUPFAM" id="SSF52540">
    <property type="entry name" value="P-loop containing nucleoside triphosphate hydrolases"/>
    <property type="match status" value="1"/>
</dbReference>
<evidence type="ECO:0000313" key="6">
    <source>
        <dbReference type="Proteomes" id="UP000606194"/>
    </source>
</evidence>
<dbReference type="GO" id="GO:0003677">
    <property type="term" value="F:DNA binding"/>
    <property type="evidence" value="ECO:0007669"/>
    <property type="project" value="InterPro"/>
</dbReference>
<dbReference type="InterPro" id="IPR027417">
    <property type="entry name" value="P-loop_NTPase"/>
</dbReference>
<dbReference type="InterPro" id="IPR001387">
    <property type="entry name" value="Cro/C1-type_HTH"/>
</dbReference>
<dbReference type="SUPFAM" id="SSF48452">
    <property type="entry name" value="TPR-like"/>
    <property type="match status" value="1"/>
</dbReference>
<dbReference type="InterPro" id="IPR041664">
    <property type="entry name" value="AAA_16"/>
</dbReference>
<dbReference type="AlphaFoldDB" id="A0A918GB40"/>
<reference evidence="5" key="2">
    <citation type="submission" date="2020-09" db="EMBL/GenBank/DDBJ databases">
        <authorList>
            <person name="Sun Q."/>
            <person name="Ohkuma M."/>
        </authorList>
    </citation>
    <scope>NUCLEOTIDE SEQUENCE</scope>
    <source>
        <strain evidence="5">JCM 4386</strain>
    </source>
</reference>
<dbReference type="Gene3D" id="1.10.260.40">
    <property type="entry name" value="lambda repressor-like DNA-binding domains"/>
    <property type="match status" value="1"/>
</dbReference>